<reference evidence="2" key="1">
    <citation type="submission" date="2022-07" db="EMBL/GenBank/DDBJ databases">
        <title>Genome Sequence of Leucocoprinus birnbaumii.</title>
        <authorList>
            <person name="Buettner E."/>
        </authorList>
    </citation>
    <scope>NUCLEOTIDE SEQUENCE</scope>
    <source>
        <strain evidence="2">VT141</strain>
    </source>
</reference>
<keyword evidence="3" id="KW-1185">Reference proteome</keyword>
<evidence type="ECO:0000313" key="3">
    <source>
        <dbReference type="Proteomes" id="UP001213000"/>
    </source>
</evidence>
<proteinExistence type="predicted"/>
<dbReference type="EMBL" id="JANIEX010000167">
    <property type="protein sequence ID" value="KAJ3571860.1"/>
    <property type="molecule type" value="Genomic_DNA"/>
</dbReference>
<protein>
    <submittedName>
        <fullName evidence="2">Uncharacterized protein</fullName>
    </submittedName>
</protein>
<gene>
    <name evidence="2" type="ORF">NP233_g3473</name>
</gene>
<dbReference type="Proteomes" id="UP001213000">
    <property type="component" value="Unassembled WGS sequence"/>
</dbReference>
<feature type="region of interest" description="Disordered" evidence="1">
    <location>
        <begin position="13"/>
        <end position="32"/>
    </location>
</feature>
<comment type="caution">
    <text evidence="2">The sequence shown here is derived from an EMBL/GenBank/DDBJ whole genome shotgun (WGS) entry which is preliminary data.</text>
</comment>
<organism evidence="2 3">
    <name type="scientific">Leucocoprinus birnbaumii</name>
    <dbReference type="NCBI Taxonomy" id="56174"/>
    <lineage>
        <taxon>Eukaryota</taxon>
        <taxon>Fungi</taxon>
        <taxon>Dikarya</taxon>
        <taxon>Basidiomycota</taxon>
        <taxon>Agaricomycotina</taxon>
        <taxon>Agaricomycetes</taxon>
        <taxon>Agaricomycetidae</taxon>
        <taxon>Agaricales</taxon>
        <taxon>Agaricineae</taxon>
        <taxon>Agaricaceae</taxon>
        <taxon>Leucocoprinus</taxon>
    </lineage>
</organism>
<evidence type="ECO:0000256" key="1">
    <source>
        <dbReference type="SAM" id="MobiDB-lite"/>
    </source>
</evidence>
<accession>A0AAD5VWF2</accession>
<sequence length="217" mass="22898">MVVSRPVCYSCSSTGSTGSQAATATLTPPNSESAPGIATTVTFYAVVPTQPPTAFHISEAISRLEGVIAGFDSNGRTVYHEVDVLTEVVRYNDFTTITSAVDALPWTYTVTFAQDDKGWARTYPVTVEFPTTTVTDTVAVSCAFQGTTWGVCGRITANDRTTVATSGSGPMVPAYTAAFILPASNSATTRRSSSGIMTRILTGLGVLLMCLVEIHVF</sequence>
<name>A0AAD5VWF2_9AGAR</name>
<feature type="compositionally biased region" description="Low complexity" evidence="1">
    <location>
        <begin position="13"/>
        <end position="27"/>
    </location>
</feature>
<evidence type="ECO:0000313" key="2">
    <source>
        <dbReference type="EMBL" id="KAJ3571860.1"/>
    </source>
</evidence>
<dbReference type="AlphaFoldDB" id="A0AAD5VWF2"/>